<dbReference type="EMBL" id="HG678171">
    <property type="protein sequence ID" value="CDJ45320.1"/>
    <property type="molecule type" value="Genomic_DNA"/>
</dbReference>
<reference evidence="1" key="1">
    <citation type="submission" date="2013-10" db="EMBL/GenBank/DDBJ databases">
        <title>Genomic analysis of the causative agents of coccidiosis in chickens.</title>
        <authorList>
            <person name="Reid A.J."/>
            <person name="Blake D."/>
            <person name="Billington K."/>
            <person name="Browne H."/>
            <person name="Dunn M."/>
            <person name="Hung S."/>
            <person name="Kawahara F."/>
            <person name="Miranda-Saavedra D."/>
            <person name="Mourier T."/>
            <person name="Nagra H."/>
            <person name="Otto T.D."/>
            <person name="Rawlings N."/>
            <person name="Sanchez A."/>
            <person name="Sanders M."/>
            <person name="Subramaniam C."/>
            <person name="Tay Y."/>
            <person name="Dear P."/>
            <person name="Doerig C."/>
            <person name="Gruber A."/>
            <person name="Parkinson J."/>
            <person name="Shirley M."/>
            <person name="Wan K.L."/>
            <person name="Berriman M."/>
            <person name="Tomley F."/>
            <person name="Pain A."/>
        </authorList>
    </citation>
    <scope>NUCLEOTIDE SEQUENCE [LARGE SCALE GENOMIC DNA]</scope>
    <source>
        <strain evidence="1">Houghton</strain>
    </source>
</reference>
<keyword evidence="2" id="KW-1185">Reference proteome</keyword>
<dbReference type="VEuPathDB" id="ToxoDB:ETH_00010135"/>
<dbReference type="Gene3D" id="1.25.10.10">
    <property type="entry name" value="Leucine-rich Repeat Variant"/>
    <property type="match status" value="1"/>
</dbReference>
<proteinExistence type="predicted"/>
<accession>U6LC39</accession>
<dbReference type="VEuPathDB" id="ToxoDB:ETH2_1557800"/>
<dbReference type="Pfam" id="PF18777">
    <property type="entry name" value="CRM1_repeat"/>
    <property type="match status" value="1"/>
</dbReference>
<reference evidence="1" key="2">
    <citation type="submission" date="2013-10" db="EMBL/GenBank/DDBJ databases">
        <authorList>
            <person name="Aslett M."/>
        </authorList>
    </citation>
    <scope>NUCLEOTIDE SEQUENCE [LARGE SCALE GENOMIC DNA]</scope>
    <source>
        <strain evidence="1">Houghton</strain>
    </source>
</reference>
<gene>
    <name evidence="1" type="ORF">ETH_00010135</name>
</gene>
<evidence type="ECO:0000313" key="1">
    <source>
        <dbReference type="EMBL" id="CDJ45320.1"/>
    </source>
</evidence>
<name>U6LC39_EIMTE</name>
<dbReference type="GeneID" id="25251222"/>
<feature type="non-terminal residue" evidence="1">
    <location>
        <position position="1"/>
    </location>
</feature>
<dbReference type="InterPro" id="IPR041123">
    <property type="entry name" value="CRM1_repeat"/>
</dbReference>
<dbReference type="OrthoDB" id="27218at2759"/>
<sequence length="69" mass="8022">FLKNHRETIAEPLDEETKGSRCLYTLELLVAISEIPHDQTFQICLDFWFSFAETLLQEVQQEAKANPKP</sequence>
<dbReference type="InterPro" id="IPR011989">
    <property type="entry name" value="ARM-like"/>
</dbReference>
<dbReference type="AlphaFoldDB" id="U6LC39"/>
<dbReference type="Proteomes" id="UP000030747">
    <property type="component" value="Unassembled WGS sequence"/>
</dbReference>
<evidence type="ECO:0000313" key="2">
    <source>
        <dbReference type="Proteomes" id="UP000030747"/>
    </source>
</evidence>
<organism evidence="1 2">
    <name type="scientific">Eimeria tenella</name>
    <name type="common">Coccidian parasite</name>
    <dbReference type="NCBI Taxonomy" id="5802"/>
    <lineage>
        <taxon>Eukaryota</taxon>
        <taxon>Sar</taxon>
        <taxon>Alveolata</taxon>
        <taxon>Apicomplexa</taxon>
        <taxon>Conoidasida</taxon>
        <taxon>Coccidia</taxon>
        <taxon>Eucoccidiorida</taxon>
        <taxon>Eimeriorina</taxon>
        <taxon>Eimeriidae</taxon>
        <taxon>Eimeria</taxon>
    </lineage>
</organism>
<dbReference type="RefSeq" id="XP_013236066.1">
    <property type="nucleotide sequence ID" value="XM_013380612.1"/>
</dbReference>
<protein>
    <submittedName>
        <fullName evidence="1">Uncharacterized protein</fullName>
    </submittedName>
</protein>